<name>A0AAN9ISN2_CLITE</name>
<reference evidence="2 3" key="1">
    <citation type="submission" date="2024-01" db="EMBL/GenBank/DDBJ databases">
        <title>The genomes of 5 underutilized Papilionoideae crops provide insights into root nodulation and disease resistance.</title>
        <authorList>
            <person name="Yuan L."/>
        </authorList>
    </citation>
    <scope>NUCLEOTIDE SEQUENCE [LARGE SCALE GENOMIC DNA]</scope>
    <source>
        <strain evidence="2">LY-2023</strain>
        <tissue evidence="2">Leaf</tissue>
    </source>
</reference>
<dbReference type="InterPro" id="IPR003409">
    <property type="entry name" value="MORN"/>
</dbReference>
<evidence type="ECO:0000313" key="3">
    <source>
        <dbReference type="Proteomes" id="UP001359559"/>
    </source>
</evidence>
<dbReference type="EMBL" id="JAYKXN010000005">
    <property type="protein sequence ID" value="KAK7285294.1"/>
    <property type="molecule type" value="Genomic_DNA"/>
</dbReference>
<proteinExistence type="predicted"/>
<dbReference type="Proteomes" id="UP001359559">
    <property type="component" value="Unassembled WGS sequence"/>
</dbReference>
<protein>
    <recommendedName>
        <fullName evidence="4">MORN repeat-containing protein 3</fullName>
    </recommendedName>
</protein>
<dbReference type="GO" id="GO:0016020">
    <property type="term" value="C:membrane"/>
    <property type="evidence" value="ECO:0007669"/>
    <property type="project" value="UniProtKB-ARBA"/>
</dbReference>
<evidence type="ECO:0008006" key="4">
    <source>
        <dbReference type="Google" id="ProtNLM"/>
    </source>
</evidence>
<organism evidence="2 3">
    <name type="scientific">Clitoria ternatea</name>
    <name type="common">Butterfly pea</name>
    <dbReference type="NCBI Taxonomy" id="43366"/>
    <lineage>
        <taxon>Eukaryota</taxon>
        <taxon>Viridiplantae</taxon>
        <taxon>Streptophyta</taxon>
        <taxon>Embryophyta</taxon>
        <taxon>Tracheophyta</taxon>
        <taxon>Spermatophyta</taxon>
        <taxon>Magnoliopsida</taxon>
        <taxon>eudicotyledons</taxon>
        <taxon>Gunneridae</taxon>
        <taxon>Pentapetalae</taxon>
        <taxon>rosids</taxon>
        <taxon>fabids</taxon>
        <taxon>Fabales</taxon>
        <taxon>Fabaceae</taxon>
        <taxon>Papilionoideae</taxon>
        <taxon>50 kb inversion clade</taxon>
        <taxon>NPAAA clade</taxon>
        <taxon>indigoferoid/millettioid clade</taxon>
        <taxon>Phaseoleae</taxon>
        <taxon>Clitoria</taxon>
    </lineage>
</organism>
<comment type="caution">
    <text evidence="2">The sequence shown here is derived from an EMBL/GenBank/DDBJ whole genome shotgun (WGS) entry which is preliminary data.</text>
</comment>
<keyword evidence="1" id="KW-0677">Repeat</keyword>
<dbReference type="PANTHER" id="PTHR23084:SF263">
    <property type="entry name" value="MORN REPEAT-CONTAINING PROTEIN 1"/>
    <property type="match status" value="1"/>
</dbReference>
<dbReference type="SUPFAM" id="SSF82185">
    <property type="entry name" value="Histone H3 K4-specific methyltransferase SET7/9 N-terminal domain"/>
    <property type="match status" value="1"/>
</dbReference>
<dbReference type="Pfam" id="PF02493">
    <property type="entry name" value="MORN"/>
    <property type="match status" value="5"/>
</dbReference>
<keyword evidence="3" id="KW-1185">Reference proteome</keyword>
<accession>A0AAN9ISN2</accession>
<dbReference type="Gene3D" id="2.20.110.10">
    <property type="entry name" value="Histone H3 K4-specific methyltransferase SET7/9 N-terminal domain"/>
    <property type="match status" value="2"/>
</dbReference>
<sequence>MGQWIINLKHGYGFKSYANRDWYDGAWRMDLQDGIGRYEWNDETNYIGEWRNGTISGKGTFVWANGNVFEGFWKDGLPKGNGTFKWPDESYYEGNWSKDNKEHNGTYYPSKPLEDRQCEWDPKELYNYLSEYSVYPAEKVLVLPSQNRLIVWKSTKVMDNGNKPRRISVDGKVSVSLDSYTYTLLSLRPKIHRPHENMIYMASTIPIH</sequence>
<evidence type="ECO:0000256" key="1">
    <source>
        <dbReference type="ARBA" id="ARBA00022737"/>
    </source>
</evidence>
<dbReference type="SMART" id="SM00698">
    <property type="entry name" value="MORN"/>
    <property type="match status" value="5"/>
</dbReference>
<gene>
    <name evidence="2" type="ORF">RJT34_20060</name>
</gene>
<dbReference type="AlphaFoldDB" id="A0AAN9ISN2"/>
<evidence type="ECO:0000313" key="2">
    <source>
        <dbReference type="EMBL" id="KAK7285294.1"/>
    </source>
</evidence>
<dbReference type="PANTHER" id="PTHR23084">
    <property type="entry name" value="PHOSPHATIDYLINOSITOL-4-PHOSPHATE 5-KINASE RELATED"/>
    <property type="match status" value="1"/>
</dbReference>